<accession>A0A2G9U1A6</accession>
<evidence type="ECO:0000313" key="1">
    <source>
        <dbReference type="EMBL" id="PIO64049.1"/>
    </source>
</evidence>
<feature type="non-terminal residue" evidence="1">
    <location>
        <position position="220"/>
    </location>
</feature>
<keyword evidence="2" id="KW-1185">Reference proteome</keyword>
<dbReference type="AlphaFoldDB" id="A0A2G9U1A6"/>
<dbReference type="Gene3D" id="3.40.720.10">
    <property type="entry name" value="Alkaline Phosphatase, subunit A"/>
    <property type="match status" value="1"/>
</dbReference>
<evidence type="ECO:0000313" key="2">
    <source>
        <dbReference type="Proteomes" id="UP000230423"/>
    </source>
</evidence>
<proteinExistence type="predicted"/>
<reference evidence="1 2" key="1">
    <citation type="submission" date="2015-09" db="EMBL/GenBank/DDBJ databases">
        <title>Draft genome of the parasitic nematode Teladorsagia circumcincta isolate WARC Sus (inbred).</title>
        <authorList>
            <person name="Mitreva M."/>
        </authorList>
    </citation>
    <scope>NUCLEOTIDE SEQUENCE [LARGE SCALE GENOMIC DNA]</scope>
    <source>
        <strain evidence="1 2">S</strain>
    </source>
</reference>
<organism evidence="1 2">
    <name type="scientific">Teladorsagia circumcincta</name>
    <name type="common">Brown stomach worm</name>
    <name type="synonym">Ostertagia circumcincta</name>
    <dbReference type="NCBI Taxonomy" id="45464"/>
    <lineage>
        <taxon>Eukaryota</taxon>
        <taxon>Metazoa</taxon>
        <taxon>Ecdysozoa</taxon>
        <taxon>Nematoda</taxon>
        <taxon>Chromadorea</taxon>
        <taxon>Rhabditida</taxon>
        <taxon>Rhabditina</taxon>
        <taxon>Rhabditomorpha</taxon>
        <taxon>Strongyloidea</taxon>
        <taxon>Trichostrongylidae</taxon>
        <taxon>Teladorsagia</taxon>
    </lineage>
</organism>
<sequence length="220" mass="24692">IYLYGYICTYPSNRTLRTRNERYEDPHYPLVIISLNGFAKTLLERDLHSLRKIEICGVTSEVIQWLDMPSSTRPGLILVSNDDIIRTLRIDTSDKTVAGALDKLDHTLDSFFSRLQSSDILGCVNIAIVSDQVLAHIATIQVPWNVLFLKGVLDHLNTYTLALSKELGRVICITGTAYDRDFDGIADANKTSASGELLLQYTARLRDVELISGIEFELPM</sequence>
<dbReference type="InterPro" id="IPR002591">
    <property type="entry name" value="Phosphodiest/P_Trfase"/>
</dbReference>
<gene>
    <name evidence="1" type="ORF">TELCIR_14334</name>
</gene>
<dbReference type="OrthoDB" id="5835412at2759"/>
<dbReference type="InterPro" id="IPR017850">
    <property type="entry name" value="Alkaline_phosphatase_core_sf"/>
</dbReference>
<dbReference type="Pfam" id="PF01663">
    <property type="entry name" value="Phosphodiest"/>
    <property type="match status" value="1"/>
</dbReference>
<name>A0A2G9U1A6_TELCI</name>
<protein>
    <submittedName>
        <fullName evidence="1">Uncharacterized protein</fullName>
    </submittedName>
</protein>
<dbReference type="Proteomes" id="UP000230423">
    <property type="component" value="Unassembled WGS sequence"/>
</dbReference>
<dbReference type="EMBL" id="KZ350274">
    <property type="protein sequence ID" value="PIO64049.1"/>
    <property type="molecule type" value="Genomic_DNA"/>
</dbReference>
<feature type="non-terminal residue" evidence="1">
    <location>
        <position position="1"/>
    </location>
</feature>